<evidence type="ECO:0000313" key="1">
    <source>
        <dbReference type="EMBL" id="KTB43657.1"/>
    </source>
</evidence>
<proteinExistence type="predicted"/>
<evidence type="ECO:0000313" key="2">
    <source>
        <dbReference type="Proteomes" id="UP000054988"/>
    </source>
</evidence>
<dbReference type="EMBL" id="LATX01001122">
    <property type="protein sequence ID" value="KTB43657.1"/>
    <property type="molecule type" value="Genomic_DNA"/>
</dbReference>
<sequence>MPPSKRRQVDAAGADSVATADTIERGSIGASSNVSKGRAVAEREGQTITPLPLEVVSLIVENLGPVYKVRRSLPCHIYSKSGPRRQRELWKSEDLDLPNIEQGFRELLQALALVSPVWCRAAQAKLFHTIRIDGRESCQFWSRKFKHSPHLGKYVRFLHLSDPNDDCMGTPYLRTSPAKILVSTLTRLQSLSMHRIKQWGPVEQRLIKSFRSVTTLVVGRIWGMKGCRDIPDLVYAMPNVERLRLAVDGRDDNDLFSIYEAGAILGKRIPEDGIPPRQLRELQLYRAHLSMEYFSWLAGPSIDLSKLVNLFLAWREFPVSVKKDEFDFSSHDEFLRLTGGYTTTLKLLIPSPSNQAELGMSHVITVSNPQDFLTGHLISSRILNGFTALRTISICVKETDNFLPFLISTADCLLKTLAAPHSDLHRIKLTAGLYVGDRDQLRGSLAPEGCWQTLDELLSGDAFPVLSVVDLVVHAMGGLGRERVEQHGSMCFLVLNPNQEQLRGAIQACLPRTVSKDLLNLEIHDCDPRRGFRTTADALLA</sequence>
<accession>A0A0W0G515</accession>
<name>A0A0W0G515_MONRR</name>
<organism evidence="1 2">
    <name type="scientific">Moniliophthora roreri</name>
    <name type="common">Frosty pod rot fungus</name>
    <name type="synonym">Monilia roreri</name>
    <dbReference type="NCBI Taxonomy" id="221103"/>
    <lineage>
        <taxon>Eukaryota</taxon>
        <taxon>Fungi</taxon>
        <taxon>Dikarya</taxon>
        <taxon>Basidiomycota</taxon>
        <taxon>Agaricomycotina</taxon>
        <taxon>Agaricomycetes</taxon>
        <taxon>Agaricomycetidae</taxon>
        <taxon>Agaricales</taxon>
        <taxon>Marasmiineae</taxon>
        <taxon>Marasmiaceae</taxon>
        <taxon>Moniliophthora</taxon>
    </lineage>
</organism>
<comment type="caution">
    <text evidence="1">The sequence shown here is derived from an EMBL/GenBank/DDBJ whole genome shotgun (WGS) entry which is preliminary data.</text>
</comment>
<dbReference type="Proteomes" id="UP000054988">
    <property type="component" value="Unassembled WGS sequence"/>
</dbReference>
<protein>
    <submittedName>
        <fullName evidence="1">Uncharacterized protein</fullName>
    </submittedName>
</protein>
<gene>
    <name evidence="1" type="ORF">WG66_3765</name>
</gene>
<reference evidence="1 2" key="1">
    <citation type="submission" date="2015-12" db="EMBL/GenBank/DDBJ databases">
        <title>Draft genome sequence of Moniliophthora roreri, the causal agent of frosty pod rot of cacao.</title>
        <authorList>
            <person name="Aime M.C."/>
            <person name="Diaz-Valderrama J.R."/>
            <person name="Kijpornyongpan T."/>
            <person name="Phillips-Mora W."/>
        </authorList>
    </citation>
    <scope>NUCLEOTIDE SEQUENCE [LARGE SCALE GENOMIC DNA]</scope>
    <source>
        <strain evidence="1 2">MCA 2952</strain>
    </source>
</reference>
<dbReference type="AlphaFoldDB" id="A0A0W0G515"/>